<dbReference type="PROSITE" id="PS00622">
    <property type="entry name" value="HTH_LUXR_1"/>
    <property type="match status" value="1"/>
</dbReference>
<name>A0AAX1ZY84_9BACL</name>
<keyword evidence="1 5" id="KW-0597">Phosphoprotein</keyword>
<feature type="domain" description="Response regulatory" evidence="7">
    <location>
        <begin position="4"/>
        <end position="120"/>
    </location>
</feature>
<dbReference type="Gene3D" id="3.40.50.2300">
    <property type="match status" value="1"/>
</dbReference>
<dbReference type="Pfam" id="PF00196">
    <property type="entry name" value="GerE"/>
    <property type="match status" value="1"/>
</dbReference>
<evidence type="ECO:0000256" key="3">
    <source>
        <dbReference type="ARBA" id="ARBA00023125"/>
    </source>
</evidence>
<dbReference type="PROSITE" id="PS50110">
    <property type="entry name" value="RESPONSE_REGULATORY"/>
    <property type="match status" value="1"/>
</dbReference>
<dbReference type="InterPro" id="IPR039420">
    <property type="entry name" value="WalR-like"/>
</dbReference>
<evidence type="ECO:0000259" key="6">
    <source>
        <dbReference type="PROSITE" id="PS50043"/>
    </source>
</evidence>
<dbReference type="Pfam" id="PF00072">
    <property type="entry name" value="Response_reg"/>
    <property type="match status" value="1"/>
</dbReference>
<dbReference type="InterPro" id="IPR001789">
    <property type="entry name" value="Sig_transdc_resp-reg_receiver"/>
</dbReference>
<dbReference type="AlphaFoldDB" id="A0AAX1ZY84"/>
<dbReference type="PRINTS" id="PR00038">
    <property type="entry name" value="HTHLUXR"/>
</dbReference>
<proteinExistence type="predicted"/>
<keyword evidence="4" id="KW-0804">Transcription</keyword>
<sequence>MMIRVLLVDDHILVMDGMAELLEREEDIKIVGTVLQLSCLQEAIETLNPHVVVMDIRLKDGNGLEWTKKIKLLYPDRHVVVLSGYNYNEYIRAAKQAGASAFVTKEDSILHLATAIRQAHQGFSFFPSNIDESSNTPLTKMELIILKLIAQDKTNEDISNSLNVSKRTVEHHVSSIIKKLRVDSRVGAVVKAIKEGMIEL</sequence>
<dbReference type="SMART" id="SM00448">
    <property type="entry name" value="REC"/>
    <property type="match status" value="1"/>
</dbReference>
<dbReference type="PROSITE" id="PS50043">
    <property type="entry name" value="HTH_LUXR_2"/>
    <property type="match status" value="1"/>
</dbReference>
<comment type="caution">
    <text evidence="8">The sequence shown here is derived from an EMBL/GenBank/DDBJ whole genome shotgun (WGS) entry which is preliminary data.</text>
</comment>
<dbReference type="CDD" id="cd06170">
    <property type="entry name" value="LuxR_C_like"/>
    <property type="match status" value="1"/>
</dbReference>
<dbReference type="SMART" id="SM00421">
    <property type="entry name" value="HTH_LUXR"/>
    <property type="match status" value="1"/>
</dbReference>
<dbReference type="InterPro" id="IPR058245">
    <property type="entry name" value="NreC/VraR/RcsB-like_REC"/>
</dbReference>
<reference evidence="8 9" key="1">
    <citation type="submission" date="2019-01" db="EMBL/GenBank/DDBJ databases">
        <title>Anoxybacillus flavithermus in powdered infant formula.</title>
        <authorList>
            <person name="Rhee M.S."/>
            <person name="Choi I.-G."/>
            <person name="Cho T.J."/>
            <person name="Park B."/>
        </authorList>
    </citation>
    <scope>NUCLEOTIDE SEQUENCE [LARGE SCALE GENOMIC DNA]</scope>
    <source>
        <strain evidence="8 9">FHS-PPAM212</strain>
    </source>
</reference>
<evidence type="ECO:0000259" key="7">
    <source>
        <dbReference type="PROSITE" id="PS50110"/>
    </source>
</evidence>
<dbReference type="CDD" id="cd17535">
    <property type="entry name" value="REC_NarL-like"/>
    <property type="match status" value="1"/>
</dbReference>
<dbReference type="Proteomes" id="UP000286434">
    <property type="component" value="Unassembled WGS sequence"/>
</dbReference>
<keyword evidence="2" id="KW-0805">Transcription regulation</keyword>
<dbReference type="SUPFAM" id="SSF52172">
    <property type="entry name" value="CheY-like"/>
    <property type="match status" value="1"/>
</dbReference>
<evidence type="ECO:0000313" key="9">
    <source>
        <dbReference type="Proteomes" id="UP000286434"/>
    </source>
</evidence>
<dbReference type="GO" id="GO:0006355">
    <property type="term" value="P:regulation of DNA-templated transcription"/>
    <property type="evidence" value="ECO:0007669"/>
    <property type="project" value="InterPro"/>
</dbReference>
<feature type="domain" description="HTH luxR-type" evidence="6">
    <location>
        <begin position="131"/>
        <end position="196"/>
    </location>
</feature>
<organism evidence="8 9">
    <name type="scientific">Anoxybacillus flavithermus</name>
    <dbReference type="NCBI Taxonomy" id="33934"/>
    <lineage>
        <taxon>Bacteria</taxon>
        <taxon>Bacillati</taxon>
        <taxon>Bacillota</taxon>
        <taxon>Bacilli</taxon>
        <taxon>Bacillales</taxon>
        <taxon>Anoxybacillaceae</taxon>
        <taxon>Anoxybacillus</taxon>
    </lineage>
</organism>
<dbReference type="InterPro" id="IPR011006">
    <property type="entry name" value="CheY-like_superfamily"/>
</dbReference>
<dbReference type="RefSeq" id="WP_004893188.1">
    <property type="nucleotide sequence ID" value="NZ_CP021838.1"/>
</dbReference>
<evidence type="ECO:0000256" key="4">
    <source>
        <dbReference type="ARBA" id="ARBA00023163"/>
    </source>
</evidence>
<feature type="modified residue" description="4-aspartylphosphate" evidence="5">
    <location>
        <position position="55"/>
    </location>
</feature>
<accession>A0AAX1ZY84</accession>
<keyword evidence="3" id="KW-0238">DNA-binding</keyword>
<evidence type="ECO:0000313" key="8">
    <source>
        <dbReference type="EMBL" id="RWU11826.1"/>
    </source>
</evidence>
<evidence type="ECO:0000256" key="5">
    <source>
        <dbReference type="PROSITE-ProRule" id="PRU00169"/>
    </source>
</evidence>
<dbReference type="InterPro" id="IPR016032">
    <property type="entry name" value="Sig_transdc_resp-reg_C-effctor"/>
</dbReference>
<dbReference type="PANTHER" id="PTHR43214">
    <property type="entry name" value="TWO-COMPONENT RESPONSE REGULATOR"/>
    <property type="match status" value="1"/>
</dbReference>
<dbReference type="GO" id="GO:0000160">
    <property type="term" value="P:phosphorelay signal transduction system"/>
    <property type="evidence" value="ECO:0007669"/>
    <property type="project" value="InterPro"/>
</dbReference>
<dbReference type="SUPFAM" id="SSF46894">
    <property type="entry name" value="C-terminal effector domain of the bipartite response regulators"/>
    <property type="match status" value="1"/>
</dbReference>
<protein>
    <submittedName>
        <fullName evidence="8">Response regulator transcription factor</fullName>
    </submittedName>
</protein>
<dbReference type="InterPro" id="IPR000792">
    <property type="entry name" value="Tscrpt_reg_LuxR_C"/>
</dbReference>
<evidence type="ECO:0000256" key="1">
    <source>
        <dbReference type="ARBA" id="ARBA00022553"/>
    </source>
</evidence>
<dbReference type="GO" id="GO:0003677">
    <property type="term" value="F:DNA binding"/>
    <property type="evidence" value="ECO:0007669"/>
    <property type="project" value="UniProtKB-KW"/>
</dbReference>
<dbReference type="EMBL" id="SBBW01000044">
    <property type="protein sequence ID" value="RWU11826.1"/>
    <property type="molecule type" value="Genomic_DNA"/>
</dbReference>
<evidence type="ECO:0000256" key="2">
    <source>
        <dbReference type="ARBA" id="ARBA00023015"/>
    </source>
</evidence>
<gene>
    <name evidence="8" type="ORF">EA138_10250</name>
</gene>